<gene>
    <name evidence="2" type="ORF">GUJ93_ZPchr0004g38966</name>
</gene>
<protein>
    <recommendedName>
        <fullName evidence="4">Pentatricopeptide repeat-containing protein</fullName>
    </recommendedName>
</protein>
<accession>A0A8J5V9J1</accession>
<feature type="repeat" description="PPR" evidence="1">
    <location>
        <begin position="50"/>
        <end position="84"/>
    </location>
</feature>
<proteinExistence type="predicted"/>
<organism evidence="2 3">
    <name type="scientific">Zizania palustris</name>
    <name type="common">Northern wild rice</name>
    <dbReference type="NCBI Taxonomy" id="103762"/>
    <lineage>
        <taxon>Eukaryota</taxon>
        <taxon>Viridiplantae</taxon>
        <taxon>Streptophyta</taxon>
        <taxon>Embryophyta</taxon>
        <taxon>Tracheophyta</taxon>
        <taxon>Spermatophyta</taxon>
        <taxon>Magnoliopsida</taxon>
        <taxon>Liliopsida</taxon>
        <taxon>Poales</taxon>
        <taxon>Poaceae</taxon>
        <taxon>BOP clade</taxon>
        <taxon>Oryzoideae</taxon>
        <taxon>Oryzeae</taxon>
        <taxon>Zizaniinae</taxon>
        <taxon>Zizania</taxon>
    </lineage>
</organism>
<reference evidence="2" key="1">
    <citation type="journal article" date="2021" name="bioRxiv">
        <title>Whole Genome Assembly and Annotation of Northern Wild Rice, Zizania palustris L., Supports a Whole Genome Duplication in the Zizania Genus.</title>
        <authorList>
            <person name="Haas M."/>
            <person name="Kono T."/>
            <person name="Macchietto M."/>
            <person name="Millas R."/>
            <person name="McGilp L."/>
            <person name="Shao M."/>
            <person name="Duquette J."/>
            <person name="Hirsch C.N."/>
            <person name="Kimball J."/>
        </authorList>
    </citation>
    <scope>NUCLEOTIDE SEQUENCE</scope>
    <source>
        <tissue evidence="2">Fresh leaf tissue</tissue>
    </source>
</reference>
<dbReference type="Proteomes" id="UP000729402">
    <property type="component" value="Unassembled WGS sequence"/>
</dbReference>
<dbReference type="PROSITE" id="PS51375">
    <property type="entry name" value="PPR"/>
    <property type="match status" value="1"/>
</dbReference>
<evidence type="ECO:0000256" key="1">
    <source>
        <dbReference type="PROSITE-ProRule" id="PRU00708"/>
    </source>
</evidence>
<keyword evidence="3" id="KW-1185">Reference proteome</keyword>
<evidence type="ECO:0000313" key="3">
    <source>
        <dbReference type="Proteomes" id="UP000729402"/>
    </source>
</evidence>
<dbReference type="InterPro" id="IPR002885">
    <property type="entry name" value="PPR_rpt"/>
</dbReference>
<evidence type="ECO:0008006" key="4">
    <source>
        <dbReference type="Google" id="ProtNLM"/>
    </source>
</evidence>
<dbReference type="EMBL" id="JAAALK010000285">
    <property type="protein sequence ID" value="KAG8065987.1"/>
    <property type="molecule type" value="Genomic_DNA"/>
</dbReference>
<sequence length="108" mass="11754">MAIMEALAEALRLCGSNGALCTAALLVGFASVVFLQSPEHPPPCLTLLRDVASWNKLMFGYFQAGRFLNGIETFVSMQQSGDSLPNTETPSHLVVLRRPVVFLESWVA</sequence>
<comment type="caution">
    <text evidence="2">The sequence shown here is derived from an EMBL/GenBank/DDBJ whole genome shotgun (WGS) entry which is preliminary data.</text>
</comment>
<dbReference type="AlphaFoldDB" id="A0A8J5V9J1"/>
<name>A0A8J5V9J1_ZIZPA</name>
<evidence type="ECO:0000313" key="2">
    <source>
        <dbReference type="EMBL" id="KAG8065987.1"/>
    </source>
</evidence>
<reference evidence="2" key="2">
    <citation type="submission" date="2021-02" db="EMBL/GenBank/DDBJ databases">
        <authorList>
            <person name="Kimball J.A."/>
            <person name="Haas M.W."/>
            <person name="Macchietto M."/>
            <person name="Kono T."/>
            <person name="Duquette J."/>
            <person name="Shao M."/>
        </authorList>
    </citation>
    <scope>NUCLEOTIDE SEQUENCE</scope>
    <source>
        <tissue evidence="2">Fresh leaf tissue</tissue>
    </source>
</reference>